<protein>
    <submittedName>
        <fullName evidence="2">Uncharacterized protein</fullName>
    </submittedName>
</protein>
<evidence type="ECO:0000256" key="1">
    <source>
        <dbReference type="SAM" id="SignalP"/>
    </source>
</evidence>
<dbReference type="KEGG" id="pseg:D3H65_11100"/>
<name>A0A3B7MVP8_9BACT</name>
<dbReference type="OrthoDB" id="2111848at2"/>
<keyword evidence="3" id="KW-1185">Reference proteome</keyword>
<dbReference type="EMBL" id="CP032157">
    <property type="protein sequence ID" value="AXY74491.1"/>
    <property type="molecule type" value="Genomic_DNA"/>
</dbReference>
<proteinExistence type="predicted"/>
<feature type="chain" id="PRO_5017752684" evidence="1">
    <location>
        <begin position="20"/>
        <end position="152"/>
    </location>
</feature>
<sequence length="152" mass="18163">MRRIILLCCLLFTASLAFSQKYIGLSKKAVYRNLKTAGLANSPIETNDQSVVMHVKDSAYQPASFYYYFDKDGKCYQEKSVTFCDTCYIKYRNRLLDRKKYEWVKVNDTVYVSKFSRKRTLELHPNQHDRTINLFKTPWQKEEYEQLLARRQ</sequence>
<feature type="signal peptide" evidence="1">
    <location>
        <begin position="1"/>
        <end position="19"/>
    </location>
</feature>
<reference evidence="2 3" key="1">
    <citation type="submission" date="2018-09" db="EMBL/GenBank/DDBJ databases">
        <title>Genome sequencing of strain 6GH32-13.</title>
        <authorList>
            <person name="Weon H.-Y."/>
            <person name="Heo J."/>
            <person name="Kwon S.-W."/>
        </authorList>
    </citation>
    <scope>NUCLEOTIDE SEQUENCE [LARGE SCALE GENOMIC DNA]</scope>
    <source>
        <strain evidence="2 3">5GH32-13</strain>
    </source>
</reference>
<accession>A0A3B7MVP8</accession>
<evidence type="ECO:0000313" key="3">
    <source>
        <dbReference type="Proteomes" id="UP000263900"/>
    </source>
</evidence>
<dbReference type="AlphaFoldDB" id="A0A3B7MVP8"/>
<dbReference type="RefSeq" id="WP_119050378.1">
    <property type="nucleotide sequence ID" value="NZ_CP032157.1"/>
</dbReference>
<keyword evidence="1" id="KW-0732">Signal</keyword>
<dbReference type="Proteomes" id="UP000263900">
    <property type="component" value="Chromosome"/>
</dbReference>
<evidence type="ECO:0000313" key="2">
    <source>
        <dbReference type="EMBL" id="AXY74491.1"/>
    </source>
</evidence>
<gene>
    <name evidence="2" type="ORF">D3H65_11100</name>
</gene>
<organism evidence="2 3">
    <name type="scientific">Paraflavitalea soli</name>
    <dbReference type="NCBI Taxonomy" id="2315862"/>
    <lineage>
        <taxon>Bacteria</taxon>
        <taxon>Pseudomonadati</taxon>
        <taxon>Bacteroidota</taxon>
        <taxon>Chitinophagia</taxon>
        <taxon>Chitinophagales</taxon>
        <taxon>Chitinophagaceae</taxon>
        <taxon>Paraflavitalea</taxon>
    </lineage>
</organism>